<evidence type="ECO:0000313" key="1">
    <source>
        <dbReference type="EMBL" id="PAV70627.1"/>
    </source>
</evidence>
<gene>
    <name evidence="1" type="ORF">WR25_02036</name>
</gene>
<dbReference type="AlphaFoldDB" id="A0A2A2K9M3"/>
<keyword evidence="2" id="KW-1185">Reference proteome</keyword>
<name>A0A2A2K9M3_9BILA</name>
<proteinExistence type="predicted"/>
<dbReference type="Proteomes" id="UP000218231">
    <property type="component" value="Unassembled WGS sequence"/>
</dbReference>
<protein>
    <submittedName>
        <fullName evidence="1">Uncharacterized protein</fullName>
    </submittedName>
</protein>
<sequence length="124" mass="13944">MLKCKELIKLQDIILDSFKQFQVLTDEEQKRADKIALMKLKSRFAKGNTFGSDALIVFVKWNDVREPVQLNKKWSIGKSVSEMISAVKAPQDSKARKSDADSVLDFSLSTGDTLKEGDTICLCE</sequence>
<evidence type="ECO:0000313" key="2">
    <source>
        <dbReference type="Proteomes" id="UP000218231"/>
    </source>
</evidence>
<accession>A0A2A2K9M3</accession>
<dbReference type="EMBL" id="LIAE01009236">
    <property type="protein sequence ID" value="PAV70627.1"/>
    <property type="molecule type" value="Genomic_DNA"/>
</dbReference>
<dbReference type="OrthoDB" id="407198at2759"/>
<reference evidence="1 2" key="1">
    <citation type="journal article" date="2017" name="Curr. Biol.">
        <title>Genome architecture and evolution of a unichromosomal asexual nematode.</title>
        <authorList>
            <person name="Fradin H."/>
            <person name="Zegar C."/>
            <person name="Gutwein M."/>
            <person name="Lucas J."/>
            <person name="Kovtun M."/>
            <person name="Corcoran D."/>
            <person name="Baugh L.R."/>
            <person name="Kiontke K."/>
            <person name="Gunsalus K."/>
            <person name="Fitch D.H."/>
            <person name="Piano F."/>
        </authorList>
    </citation>
    <scope>NUCLEOTIDE SEQUENCE [LARGE SCALE GENOMIC DNA]</scope>
    <source>
        <strain evidence="1">PF1309</strain>
    </source>
</reference>
<organism evidence="1 2">
    <name type="scientific">Diploscapter pachys</name>
    <dbReference type="NCBI Taxonomy" id="2018661"/>
    <lineage>
        <taxon>Eukaryota</taxon>
        <taxon>Metazoa</taxon>
        <taxon>Ecdysozoa</taxon>
        <taxon>Nematoda</taxon>
        <taxon>Chromadorea</taxon>
        <taxon>Rhabditida</taxon>
        <taxon>Rhabditina</taxon>
        <taxon>Rhabditomorpha</taxon>
        <taxon>Rhabditoidea</taxon>
        <taxon>Rhabditidae</taxon>
        <taxon>Diploscapter</taxon>
    </lineage>
</organism>
<comment type="caution">
    <text evidence="1">The sequence shown here is derived from an EMBL/GenBank/DDBJ whole genome shotgun (WGS) entry which is preliminary data.</text>
</comment>